<dbReference type="Gramene" id="KXG31966">
    <property type="protein sequence ID" value="KXG31966"/>
    <property type="gene ID" value="SORBI_3003G084700"/>
</dbReference>
<sequence>MTYVLLTTEIIREIHRPHILQVAYPDAVTILNACASTNIQINGPPLRRQTFQTEAPNLRSAHSLNLYIHQPACIIPPYINRTNHYVQIYVPMIYV</sequence>
<keyword evidence="2" id="KW-1185">Reference proteome</keyword>
<dbReference type="EMBL" id="CM000762">
    <property type="protein sequence ID" value="KXG31966.1"/>
    <property type="molecule type" value="Genomic_DNA"/>
</dbReference>
<accession>A0A1B6Q210</accession>
<evidence type="ECO:0000313" key="2">
    <source>
        <dbReference type="Proteomes" id="UP000000768"/>
    </source>
</evidence>
<dbReference type="AlphaFoldDB" id="A0A1B6Q210"/>
<dbReference type="InParanoid" id="A0A1B6Q210"/>
<dbReference type="Proteomes" id="UP000000768">
    <property type="component" value="Chromosome 3"/>
</dbReference>
<reference evidence="1 2" key="1">
    <citation type="journal article" date="2009" name="Nature">
        <title>The Sorghum bicolor genome and the diversification of grasses.</title>
        <authorList>
            <person name="Paterson A.H."/>
            <person name="Bowers J.E."/>
            <person name="Bruggmann R."/>
            <person name="Dubchak I."/>
            <person name="Grimwood J."/>
            <person name="Gundlach H."/>
            <person name="Haberer G."/>
            <person name="Hellsten U."/>
            <person name="Mitros T."/>
            <person name="Poliakov A."/>
            <person name="Schmutz J."/>
            <person name="Spannagl M."/>
            <person name="Tang H."/>
            <person name="Wang X."/>
            <person name="Wicker T."/>
            <person name="Bharti A.K."/>
            <person name="Chapman J."/>
            <person name="Feltus F.A."/>
            <person name="Gowik U."/>
            <person name="Grigoriev I.V."/>
            <person name="Lyons E."/>
            <person name="Maher C.A."/>
            <person name="Martis M."/>
            <person name="Narechania A."/>
            <person name="Otillar R.P."/>
            <person name="Penning B.W."/>
            <person name="Salamov A.A."/>
            <person name="Wang Y."/>
            <person name="Zhang L."/>
            <person name="Carpita N.C."/>
            <person name="Freeling M."/>
            <person name="Gingle A.R."/>
            <person name="Hash C.T."/>
            <person name="Keller B."/>
            <person name="Klein P."/>
            <person name="Kresovich S."/>
            <person name="McCann M.C."/>
            <person name="Ming R."/>
            <person name="Peterson D.G."/>
            <person name="Mehboob-ur-Rahman"/>
            <person name="Ware D."/>
            <person name="Westhoff P."/>
            <person name="Mayer K.F."/>
            <person name="Messing J."/>
            <person name="Rokhsar D.S."/>
        </authorList>
    </citation>
    <scope>NUCLEOTIDE SEQUENCE [LARGE SCALE GENOMIC DNA]</scope>
    <source>
        <strain evidence="2">cv. BTx623</strain>
    </source>
</reference>
<organism evidence="1 2">
    <name type="scientific">Sorghum bicolor</name>
    <name type="common">Sorghum</name>
    <name type="synonym">Sorghum vulgare</name>
    <dbReference type="NCBI Taxonomy" id="4558"/>
    <lineage>
        <taxon>Eukaryota</taxon>
        <taxon>Viridiplantae</taxon>
        <taxon>Streptophyta</taxon>
        <taxon>Embryophyta</taxon>
        <taxon>Tracheophyta</taxon>
        <taxon>Spermatophyta</taxon>
        <taxon>Magnoliopsida</taxon>
        <taxon>Liliopsida</taxon>
        <taxon>Poales</taxon>
        <taxon>Poaceae</taxon>
        <taxon>PACMAD clade</taxon>
        <taxon>Panicoideae</taxon>
        <taxon>Andropogonodae</taxon>
        <taxon>Andropogoneae</taxon>
        <taxon>Sorghinae</taxon>
        <taxon>Sorghum</taxon>
    </lineage>
</organism>
<reference evidence="2" key="2">
    <citation type="journal article" date="2018" name="Plant J.">
        <title>The Sorghum bicolor reference genome: improved assembly, gene annotations, a transcriptome atlas, and signatures of genome organization.</title>
        <authorList>
            <person name="McCormick R.F."/>
            <person name="Truong S.K."/>
            <person name="Sreedasyam A."/>
            <person name="Jenkins J."/>
            <person name="Shu S."/>
            <person name="Sims D."/>
            <person name="Kennedy M."/>
            <person name="Amirebrahimi M."/>
            <person name="Weers B.D."/>
            <person name="McKinley B."/>
            <person name="Mattison A."/>
            <person name="Morishige D.T."/>
            <person name="Grimwood J."/>
            <person name="Schmutz J."/>
            <person name="Mullet J.E."/>
        </authorList>
    </citation>
    <scope>NUCLEOTIDE SEQUENCE [LARGE SCALE GENOMIC DNA]</scope>
    <source>
        <strain evidence="2">cv. BTx623</strain>
    </source>
</reference>
<gene>
    <name evidence="1" type="ORF">SORBI_3003G084700</name>
</gene>
<name>A0A1B6Q210_SORBI</name>
<evidence type="ECO:0000313" key="1">
    <source>
        <dbReference type="EMBL" id="KXG31966.1"/>
    </source>
</evidence>
<protein>
    <submittedName>
        <fullName evidence="1">Uncharacterized protein</fullName>
    </submittedName>
</protein>
<proteinExistence type="predicted"/>